<evidence type="ECO:0000313" key="6">
    <source>
        <dbReference type="EMBL" id="TIB35208.1"/>
    </source>
</evidence>
<dbReference type="PANTHER" id="PTHR31465:SF9">
    <property type="entry name" value="SPHINGOID LONG-CHAIN BASE TRANSPORTER RSB1"/>
    <property type="match status" value="1"/>
</dbReference>
<feature type="transmembrane region" description="Helical" evidence="5">
    <location>
        <begin position="167"/>
        <end position="191"/>
    </location>
</feature>
<protein>
    <recommendedName>
        <fullName evidence="8">Sphingoid long-chain base transporter RSB1</fullName>
    </recommendedName>
</protein>
<keyword evidence="3 5" id="KW-1133">Transmembrane helix</keyword>
<feature type="transmembrane region" description="Helical" evidence="5">
    <location>
        <begin position="20"/>
        <end position="39"/>
    </location>
</feature>
<feature type="transmembrane region" description="Helical" evidence="5">
    <location>
        <begin position="85"/>
        <end position="103"/>
    </location>
</feature>
<keyword evidence="4 5" id="KW-0472">Membrane</keyword>
<dbReference type="InterPro" id="IPR007568">
    <property type="entry name" value="RTA1"/>
</dbReference>
<evidence type="ECO:0000256" key="5">
    <source>
        <dbReference type="SAM" id="Phobius"/>
    </source>
</evidence>
<reference evidence="6 7" key="1">
    <citation type="submission" date="2019-03" db="EMBL/GenBank/DDBJ databases">
        <title>Sequencing 23 genomes of Wallemia ichthyophaga.</title>
        <authorList>
            <person name="Gostincar C."/>
        </authorList>
    </citation>
    <scope>NUCLEOTIDE SEQUENCE [LARGE SCALE GENOMIC DNA]</scope>
    <source>
        <strain evidence="6 7">EXF-6200</strain>
    </source>
</reference>
<evidence type="ECO:0008006" key="8">
    <source>
        <dbReference type="Google" id="ProtNLM"/>
    </source>
</evidence>
<evidence type="ECO:0000256" key="3">
    <source>
        <dbReference type="ARBA" id="ARBA00022989"/>
    </source>
</evidence>
<evidence type="ECO:0000256" key="1">
    <source>
        <dbReference type="ARBA" id="ARBA00004141"/>
    </source>
</evidence>
<dbReference type="Proteomes" id="UP000310689">
    <property type="component" value="Unassembled WGS sequence"/>
</dbReference>
<name>A0A4T0IYJ4_WALIC</name>
<organism evidence="6 7">
    <name type="scientific">Wallemia ichthyophaga</name>
    <dbReference type="NCBI Taxonomy" id="245174"/>
    <lineage>
        <taxon>Eukaryota</taxon>
        <taxon>Fungi</taxon>
        <taxon>Dikarya</taxon>
        <taxon>Basidiomycota</taxon>
        <taxon>Wallemiomycotina</taxon>
        <taxon>Wallemiomycetes</taxon>
        <taxon>Wallemiales</taxon>
        <taxon>Wallemiaceae</taxon>
        <taxon>Wallemia</taxon>
    </lineage>
</organism>
<evidence type="ECO:0000256" key="2">
    <source>
        <dbReference type="ARBA" id="ARBA00022692"/>
    </source>
</evidence>
<feature type="transmembrane region" description="Helical" evidence="5">
    <location>
        <begin position="264"/>
        <end position="282"/>
    </location>
</feature>
<gene>
    <name evidence="6" type="ORF">E3P86_02703</name>
</gene>
<comment type="subcellular location">
    <subcellularLocation>
        <location evidence="1">Membrane</location>
        <topology evidence="1">Multi-pass membrane protein</topology>
    </subcellularLocation>
</comment>
<dbReference type="Pfam" id="PF04479">
    <property type="entry name" value="RTA1"/>
    <property type="match status" value="1"/>
</dbReference>
<sequence length="306" mass="33803">MSDPGNIYHYNTEDGFPTLSHTAVFAVFFGLFTVAHIIQAGWKKQWWLYATLVIFGLMEVIGWAGERSKLSSACFDIVIQPDAQIQELVIAPCFLTAFIYYDLANVLRLYGPYSIMPSKTTGIVYITLDVLCILIQAAGGGLAASASSSNQSNGADAADRVNLGSNVVLAGIALQLVVVLAYSCFLGEFVVRYYTNRPVKRERPPAAVIRLSSREQLKLKLRLVMLCIITTFVIWRSAFRVAELNAGWEGDLMRNQDAFDTCDGMPMLLCLAVSSLLHIGWLNPDSSMMRNLNHASYSSEGKHELV</sequence>
<feature type="transmembrane region" description="Helical" evidence="5">
    <location>
        <begin position="123"/>
        <end position="147"/>
    </location>
</feature>
<dbReference type="AlphaFoldDB" id="A0A4T0IYJ4"/>
<evidence type="ECO:0000256" key="4">
    <source>
        <dbReference type="ARBA" id="ARBA00023136"/>
    </source>
</evidence>
<dbReference type="GO" id="GO:0000324">
    <property type="term" value="C:fungal-type vacuole"/>
    <property type="evidence" value="ECO:0007669"/>
    <property type="project" value="TreeGrafter"/>
</dbReference>
<accession>A0A4T0IYJ4</accession>
<dbReference type="EMBL" id="SPOI01000150">
    <property type="protein sequence ID" value="TIB35208.1"/>
    <property type="molecule type" value="Genomic_DNA"/>
</dbReference>
<dbReference type="PANTHER" id="PTHR31465">
    <property type="entry name" value="PROTEIN RTA1-RELATED"/>
    <property type="match status" value="1"/>
</dbReference>
<dbReference type="GO" id="GO:0005886">
    <property type="term" value="C:plasma membrane"/>
    <property type="evidence" value="ECO:0007669"/>
    <property type="project" value="TreeGrafter"/>
</dbReference>
<keyword evidence="2 5" id="KW-0812">Transmembrane</keyword>
<proteinExistence type="predicted"/>
<feature type="transmembrane region" description="Helical" evidence="5">
    <location>
        <begin position="46"/>
        <end position="65"/>
    </location>
</feature>
<comment type="caution">
    <text evidence="6">The sequence shown here is derived from an EMBL/GenBank/DDBJ whole genome shotgun (WGS) entry which is preliminary data.</text>
</comment>
<feature type="transmembrane region" description="Helical" evidence="5">
    <location>
        <begin position="219"/>
        <end position="238"/>
    </location>
</feature>
<evidence type="ECO:0000313" key="7">
    <source>
        <dbReference type="Proteomes" id="UP000310689"/>
    </source>
</evidence>